<keyword evidence="2" id="KW-1185">Reference proteome</keyword>
<reference evidence="1" key="1">
    <citation type="submission" date="2022-04" db="EMBL/GenBank/DDBJ databases">
        <title>Genome of the entomopathogenic fungus Entomophthora muscae.</title>
        <authorList>
            <person name="Elya C."/>
            <person name="Lovett B.R."/>
            <person name="Lee E."/>
            <person name="Macias A.M."/>
            <person name="Hajek A.E."/>
            <person name="De Bivort B.L."/>
            <person name="Kasson M.T."/>
            <person name="De Fine Licht H.H."/>
            <person name="Stajich J.E."/>
        </authorList>
    </citation>
    <scope>NUCLEOTIDE SEQUENCE</scope>
    <source>
        <strain evidence="1">Berkeley</strain>
    </source>
</reference>
<accession>A0ACC2SJH1</accession>
<name>A0ACC2SJH1_9FUNG</name>
<gene>
    <name evidence="1" type="primary">rpb3_4</name>
    <name evidence="1" type="ORF">DSO57_1009599</name>
</gene>
<evidence type="ECO:0000313" key="2">
    <source>
        <dbReference type="Proteomes" id="UP001165960"/>
    </source>
</evidence>
<sequence length="375" mass="42551">MDPYEYNPDDAVIKEDESELPVVFLPPASTDDKELMGQSLSYIDGKAHINGIDINLYTDKKGKALSDGIKKRLEDKALRGFLSWKPRKGDPNYVGPEVTIRTVRPNEINMMIDNVDLSVANALRRATISEVPTLAIDLVEIESNTSVLIDEYLAHRLGLVPIDSTEADRLKYTRDCNCAQYCQSCSVVFKLDVKSNIPGETRTVTSRDLSTSDSKILPVFYDQNDPGVTLVKLRFGQEIKLTCIAKKGISKEHAKWAPVTAVGFEYDPHNNLKHLQYWVEESEAEWPKSQNQYYEAIDTNFDYLKVADRFYMNIETTGALQPEEVICYALESLETKLNVIKLKLEEEIHANEASNHPVPSEMYELGDEHEFDFEI</sequence>
<proteinExistence type="predicted"/>
<protein>
    <submittedName>
        <fullName evidence="1">RNA polymerase II subunit 3</fullName>
    </submittedName>
</protein>
<dbReference type="EMBL" id="QTSX02005001">
    <property type="protein sequence ID" value="KAJ9062542.1"/>
    <property type="molecule type" value="Genomic_DNA"/>
</dbReference>
<organism evidence="1 2">
    <name type="scientific">Entomophthora muscae</name>
    <dbReference type="NCBI Taxonomy" id="34485"/>
    <lineage>
        <taxon>Eukaryota</taxon>
        <taxon>Fungi</taxon>
        <taxon>Fungi incertae sedis</taxon>
        <taxon>Zoopagomycota</taxon>
        <taxon>Entomophthoromycotina</taxon>
        <taxon>Entomophthoromycetes</taxon>
        <taxon>Entomophthorales</taxon>
        <taxon>Entomophthoraceae</taxon>
        <taxon>Entomophthora</taxon>
    </lineage>
</organism>
<dbReference type="Proteomes" id="UP001165960">
    <property type="component" value="Unassembled WGS sequence"/>
</dbReference>
<comment type="caution">
    <text evidence="1">The sequence shown here is derived from an EMBL/GenBank/DDBJ whole genome shotgun (WGS) entry which is preliminary data.</text>
</comment>
<evidence type="ECO:0000313" key="1">
    <source>
        <dbReference type="EMBL" id="KAJ9062542.1"/>
    </source>
</evidence>